<dbReference type="PANTHER" id="PTHR36109">
    <property type="entry name" value="MEMBRANE PROTEIN-RELATED"/>
    <property type="match status" value="1"/>
</dbReference>
<keyword evidence="1" id="KW-0472">Membrane</keyword>
<dbReference type="InterPro" id="IPR052948">
    <property type="entry name" value="Low_temp-induced_all0457"/>
</dbReference>
<keyword evidence="3" id="KW-1185">Reference proteome</keyword>
<dbReference type="AlphaFoldDB" id="A0A2T2YNY5"/>
<feature type="transmembrane region" description="Helical" evidence="1">
    <location>
        <begin position="64"/>
        <end position="85"/>
    </location>
</feature>
<evidence type="ECO:0000313" key="2">
    <source>
        <dbReference type="EMBL" id="PSR57222.1"/>
    </source>
</evidence>
<evidence type="ECO:0000313" key="3">
    <source>
        <dbReference type="Proteomes" id="UP000240357"/>
    </source>
</evidence>
<name>A0A2T2YNY5_9BACT</name>
<evidence type="ECO:0008006" key="4">
    <source>
        <dbReference type="Google" id="ProtNLM"/>
    </source>
</evidence>
<comment type="caution">
    <text evidence="2">The sequence shown here is derived from an EMBL/GenBank/DDBJ whole genome shotgun (WGS) entry which is preliminary data.</text>
</comment>
<dbReference type="EMBL" id="PYFT01000001">
    <property type="protein sequence ID" value="PSR57222.1"/>
    <property type="molecule type" value="Genomic_DNA"/>
</dbReference>
<reference evidence="2 3" key="1">
    <citation type="submission" date="2018-03" db="EMBL/GenBank/DDBJ databases">
        <title>Adhaeribacter sp. HMF7605 Genome sequencing and assembly.</title>
        <authorList>
            <person name="Kang H."/>
            <person name="Kang J."/>
            <person name="Cha I."/>
            <person name="Kim H."/>
            <person name="Joh K."/>
        </authorList>
    </citation>
    <scope>NUCLEOTIDE SEQUENCE [LARGE SCALE GENOMIC DNA]</scope>
    <source>
        <strain evidence="2 3">HMF7605</strain>
    </source>
</reference>
<proteinExistence type="predicted"/>
<protein>
    <recommendedName>
        <fullName evidence="4">General stress protein 17M-like domain-containing protein</fullName>
    </recommendedName>
</protein>
<dbReference type="OrthoDB" id="282393at2"/>
<gene>
    <name evidence="2" type="ORF">AHMF7605_08040</name>
</gene>
<sequence length="167" mass="17011">MMTGMFRDRDSAERAYSSLQSRGYSRDDVNLVMSDETRKKHFGNHTPDSDLGDKALEGAGAGSAIGGTLGAIVGAVAAIGTSVALPGLGLIIAGPLAAGLAGAGAGGLTGGLLGALVGSGIPEDRAKEYESGVKEGGIVMGVHPRSEDDARLLESEWRNSHGESIYR</sequence>
<dbReference type="PANTHER" id="PTHR36109:SF2">
    <property type="entry name" value="MEMBRANE PROTEIN"/>
    <property type="match status" value="1"/>
</dbReference>
<keyword evidence="1" id="KW-1133">Transmembrane helix</keyword>
<evidence type="ECO:0000256" key="1">
    <source>
        <dbReference type="SAM" id="Phobius"/>
    </source>
</evidence>
<dbReference type="Proteomes" id="UP000240357">
    <property type="component" value="Unassembled WGS sequence"/>
</dbReference>
<organism evidence="2 3">
    <name type="scientific">Adhaeribacter arboris</name>
    <dbReference type="NCBI Taxonomy" id="2072846"/>
    <lineage>
        <taxon>Bacteria</taxon>
        <taxon>Pseudomonadati</taxon>
        <taxon>Bacteroidota</taxon>
        <taxon>Cytophagia</taxon>
        <taxon>Cytophagales</taxon>
        <taxon>Hymenobacteraceae</taxon>
        <taxon>Adhaeribacter</taxon>
    </lineage>
</organism>
<feature type="transmembrane region" description="Helical" evidence="1">
    <location>
        <begin position="91"/>
        <end position="117"/>
    </location>
</feature>
<accession>A0A2T2YNY5</accession>
<keyword evidence="1" id="KW-0812">Transmembrane</keyword>